<reference evidence="1" key="1">
    <citation type="submission" date="2020-12" db="EMBL/GenBank/DDBJ databases">
        <title>Bacterial taxonomy.</title>
        <authorList>
            <person name="Pan X."/>
        </authorList>
    </citation>
    <scope>NUCLEOTIDE SEQUENCE</scope>
    <source>
        <strain evidence="1">B2012</strain>
    </source>
</reference>
<comment type="caution">
    <text evidence="1">The sequence shown here is derived from an EMBL/GenBank/DDBJ whole genome shotgun (WGS) entry which is preliminary data.</text>
</comment>
<gene>
    <name evidence="1" type="ORF">JCR33_16225</name>
</gene>
<sequence length="130" mass="13710">MAACAVHDADQAEEGKSVIVGMSKTEVRMCAGFPTKTLSDDKGEIWSYERVITGGRSIALPTVPIPTPTSIMLPGPQFSQGSGAYCHAQVRFKKDHVVEVAYAGATDMMGASDAACGQIVQGCIGYRPPM</sequence>
<proteinExistence type="predicted"/>
<name>A0A934ISJ3_9HYPH</name>
<dbReference type="Proteomes" id="UP000609531">
    <property type="component" value="Unassembled WGS sequence"/>
</dbReference>
<evidence type="ECO:0000313" key="2">
    <source>
        <dbReference type="Proteomes" id="UP000609531"/>
    </source>
</evidence>
<dbReference type="AlphaFoldDB" id="A0A934ISJ3"/>
<dbReference type="EMBL" id="JAEKJA010000013">
    <property type="protein sequence ID" value="MBJ3777255.1"/>
    <property type="molecule type" value="Genomic_DNA"/>
</dbReference>
<dbReference type="RefSeq" id="WP_198883152.1">
    <property type="nucleotide sequence ID" value="NZ_JAEKJA010000013.1"/>
</dbReference>
<protein>
    <submittedName>
        <fullName evidence="1">Uncharacterized protein</fullName>
    </submittedName>
</protein>
<keyword evidence="2" id="KW-1185">Reference proteome</keyword>
<organism evidence="1 2">
    <name type="scientific">Acuticoccus mangrovi</name>
    <dbReference type="NCBI Taxonomy" id="2796142"/>
    <lineage>
        <taxon>Bacteria</taxon>
        <taxon>Pseudomonadati</taxon>
        <taxon>Pseudomonadota</taxon>
        <taxon>Alphaproteobacteria</taxon>
        <taxon>Hyphomicrobiales</taxon>
        <taxon>Amorphaceae</taxon>
        <taxon>Acuticoccus</taxon>
    </lineage>
</organism>
<evidence type="ECO:0000313" key="1">
    <source>
        <dbReference type="EMBL" id="MBJ3777255.1"/>
    </source>
</evidence>
<accession>A0A934ISJ3</accession>